<evidence type="ECO:0000256" key="3">
    <source>
        <dbReference type="ARBA" id="ARBA00023004"/>
    </source>
</evidence>
<dbReference type="PRINTS" id="PR00352">
    <property type="entry name" value="3FE4SFRDOXIN"/>
</dbReference>
<keyword evidence="2 5" id="KW-0479">Metal-binding</keyword>
<evidence type="ECO:0000313" key="7">
    <source>
        <dbReference type="EMBL" id="HGF33368.1"/>
    </source>
</evidence>
<evidence type="ECO:0000256" key="5">
    <source>
        <dbReference type="RuleBase" id="RU368020"/>
    </source>
</evidence>
<name>A0A7C3Z1V9_9BACT</name>
<dbReference type="AlphaFoldDB" id="A0A7C3Z1V9"/>
<comment type="caution">
    <text evidence="7">The sequence shown here is derived from an EMBL/GenBank/DDBJ whole genome shotgun (WGS) entry which is preliminary data.</text>
</comment>
<dbReference type="PANTHER" id="PTHR44579:SF2">
    <property type="entry name" value="OS01G0730500 PROTEIN"/>
    <property type="match status" value="1"/>
</dbReference>
<evidence type="ECO:0000256" key="2">
    <source>
        <dbReference type="ARBA" id="ARBA00022723"/>
    </source>
</evidence>
<proteinExistence type="predicted"/>
<keyword evidence="5" id="KW-0249">Electron transport</keyword>
<reference evidence="7" key="1">
    <citation type="journal article" date="2020" name="mSystems">
        <title>Genome- and Community-Level Interaction Insights into Carbon Utilization and Element Cycling Functions of Hydrothermarchaeota in Hydrothermal Sediment.</title>
        <authorList>
            <person name="Zhou Z."/>
            <person name="Liu Y."/>
            <person name="Xu W."/>
            <person name="Pan J."/>
            <person name="Luo Z.H."/>
            <person name="Li M."/>
        </authorList>
    </citation>
    <scope>NUCLEOTIDE SEQUENCE [LARGE SCALE GENOMIC DNA]</scope>
    <source>
        <strain evidence="7">SpSt-897</strain>
    </source>
</reference>
<dbReference type="EMBL" id="DTMF01000081">
    <property type="protein sequence ID" value="HGF33368.1"/>
    <property type="molecule type" value="Genomic_DNA"/>
</dbReference>
<keyword evidence="5" id="KW-0813">Transport</keyword>
<dbReference type="GO" id="GO:0051536">
    <property type="term" value="F:iron-sulfur cluster binding"/>
    <property type="evidence" value="ECO:0007669"/>
    <property type="project" value="UniProtKB-KW"/>
</dbReference>
<dbReference type="PROSITE" id="PS00198">
    <property type="entry name" value="4FE4S_FER_1"/>
    <property type="match status" value="1"/>
</dbReference>
<keyword evidence="3 5" id="KW-0408">Iron</keyword>
<accession>A0A7C3Z1V9</accession>
<dbReference type="InterPro" id="IPR001080">
    <property type="entry name" value="3Fe4S_ferredoxin"/>
</dbReference>
<sequence>MGKAVYIDEEECIACGSCVEICPEVFQMREDGEKAVVLKPEGGPEDLIQEAIDTCPVSCIHWEDD</sequence>
<dbReference type="Pfam" id="PF13370">
    <property type="entry name" value="Fer4_13"/>
    <property type="match status" value="1"/>
</dbReference>
<dbReference type="Gene3D" id="3.30.70.20">
    <property type="match status" value="1"/>
</dbReference>
<gene>
    <name evidence="7" type="ORF">ENW96_03125</name>
</gene>
<evidence type="ECO:0000256" key="1">
    <source>
        <dbReference type="ARBA" id="ARBA00003532"/>
    </source>
</evidence>
<dbReference type="PROSITE" id="PS51379">
    <property type="entry name" value="4FE4S_FER_2"/>
    <property type="match status" value="1"/>
</dbReference>
<dbReference type="InterPro" id="IPR017896">
    <property type="entry name" value="4Fe4S_Fe-S-bd"/>
</dbReference>
<evidence type="ECO:0000256" key="4">
    <source>
        <dbReference type="ARBA" id="ARBA00023014"/>
    </source>
</evidence>
<dbReference type="InterPro" id="IPR017900">
    <property type="entry name" value="4Fe4S_Fe_S_CS"/>
</dbReference>
<evidence type="ECO:0000259" key="6">
    <source>
        <dbReference type="PROSITE" id="PS51379"/>
    </source>
</evidence>
<comment type="function">
    <text evidence="1 5">Ferredoxins are iron-sulfur proteins that transfer electrons in a wide variety of metabolic reactions.</text>
</comment>
<dbReference type="PANTHER" id="PTHR44579">
    <property type="entry name" value="OS01G0730500 PROTEIN"/>
    <property type="match status" value="1"/>
</dbReference>
<dbReference type="SUPFAM" id="SSF54862">
    <property type="entry name" value="4Fe-4S ferredoxins"/>
    <property type="match status" value="1"/>
</dbReference>
<keyword evidence="4 5" id="KW-0411">Iron-sulfur</keyword>
<feature type="domain" description="4Fe-4S ferredoxin-type" evidence="6">
    <location>
        <begin position="3"/>
        <end position="31"/>
    </location>
</feature>
<organism evidence="7">
    <name type="scientific">Desulfobacca acetoxidans</name>
    <dbReference type="NCBI Taxonomy" id="60893"/>
    <lineage>
        <taxon>Bacteria</taxon>
        <taxon>Pseudomonadati</taxon>
        <taxon>Thermodesulfobacteriota</taxon>
        <taxon>Desulfobaccia</taxon>
        <taxon>Desulfobaccales</taxon>
        <taxon>Desulfobaccaceae</taxon>
        <taxon>Desulfobacca</taxon>
    </lineage>
</organism>
<dbReference type="GO" id="GO:0009055">
    <property type="term" value="F:electron transfer activity"/>
    <property type="evidence" value="ECO:0007669"/>
    <property type="project" value="UniProtKB-UniRule"/>
</dbReference>
<protein>
    <recommendedName>
        <fullName evidence="5">Ferredoxin</fullName>
    </recommendedName>
</protein>
<dbReference type="GO" id="GO:0005506">
    <property type="term" value="F:iron ion binding"/>
    <property type="evidence" value="ECO:0007669"/>
    <property type="project" value="UniProtKB-UniRule"/>
</dbReference>